<evidence type="ECO:0000313" key="6">
    <source>
        <dbReference type="Proteomes" id="UP001193501"/>
    </source>
</evidence>
<dbReference type="GO" id="GO:0032259">
    <property type="term" value="P:methylation"/>
    <property type="evidence" value="ECO:0007669"/>
    <property type="project" value="UniProtKB-KW"/>
</dbReference>
<evidence type="ECO:0000313" key="5">
    <source>
        <dbReference type="EMBL" id="NBZ87252.1"/>
    </source>
</evidence>
<keyword evidence="6" id="KW-1185">Reference proteome</keyword>
<dbReference type="PANTHER" id="PTHR47816">
    <property type="entry name" value="RIBOSOMAL RNA SMALL SUBUNIT METHYLTRANSFERASE C"/>
    <property type="match status" value="1"/>
</dbReference>
<dbReference type="Pfam" id="PF05175">
    <property type="entry name" value="MTS"/>
    <property type="match status" value="1"/>
</dbReference>
<sequence length="320" mass="34057">MRSARLDLAREEGLFAPGSCIVMRPRVGDDLSSFGQAAVLTGFRPDHDHFAAQGFQTEAMAVDAVLVCLPRAKDLALAMVAQAVTLAPLVAIDGQKTDGFDGIARELRAAGFQLSDTLSKAHGKLATFASRPAPSEWQAQPRDIGGFFTQAGVFSADGPDEGSRLLAEVLPKDLPAKVGDLGAGWGYLSRAILSRPGVKSLDLVEAEALALDCARLNIDDPRAAFHWADATSFRAPRLWGAVVMNPPFHVGRAPDLALGQAFIRAAHRGLAPDGTLYMVANRHLAYEPLLTALFHKVEEIGGSGGFRVSKAAFPNKRHSG</sequence>
<evidence type="ECO:0000256" key="2">
    <source>
        <dbReference type="ARBA" id="ARBA00022679"/>
    </source>
</evidence>
<dbReference type="CDD" id="cd02440">
    <property type="entry name" value="AdoMet_MTases"/>
    <property type="match status" value="1"/>
</dbReference>
<name>A0AAE4Y7E4_9RHOB</name>
<dbReference type="PANTHER" id="PTHR47816:SF4">
    <property type="entry name" value="RIBOSOMAL RNA SMALL SUBUNIT METHYLTRANSFERASE C"/>
    <property type="match status" value="1"/>
</dbReference>
<keyword evidence="1 5" id="KW-0489">Methyltransferase</keyword>
<organism evidence="5 6">
    <name type="scientific">Stagnihabitans tardus</name>
    <dbReference type="NCBI Taxonomy" id="2699202"/>
    <lineage>
        <taxon>Bacteria</taxon>
        <taxon>Pseudomonadati</taxon>
        <taxon>Pseudomonadota</taxon>
        <taxon>Alphaproteobacteria</taxon>
        <taxon>Rhodobacterales</taxon>
        <taxon>Paracoccaceae</taxon>
        <taxon>Stagnihabitans</taxon>
    </lineage>
</organism>
<proteinExistence type="predicted"/>
<protein>
    <submittedName>
        <fullName evidence="5">Methyltransferase</fullName>
    </submittedName>
</protein>
<dbReference type="InterPro" id="IPR029063">
    <property type="entry name" value="SAM-dependent_MTases_sf"/>
</dbReference>
<dbReference type="Proteomes" id="UP001193501">
    <property type="component" value="Unassembled WGS sequence"/>
</dbReference>
<dbReference type="GO" id="GO:0008757">
    <property type="term" value="F:S-adenosylmethionine-dependent methyltransferase activity"/>
    <property type="evidence" value="ECO:0007669"/>
    <property type="project" value="InterPro"/>
</dbReference>
<dbReference type="AlphaFoldDB" id="A0AAE4Y7E4"/>
<keyword evidence="2" id="KW-0808">Transferase</keyword>
<reference evidence="5" key="1">
    <citation type="submission" date="2020-01" db="EMBL/GenBank/DDBJ databases">
        <authorList>
            <person name="Chen W.-M."/>
        </authorList>
    </citation>
    <scope>NUCLEOTIDE SEQUENCE</scope>
    <source>
        <strain evidence="5">CYK-10</strain>
    </source>
</reference>
<keyword evidence="3" id="KW-0949">S-adenosyl-L-methionine</keyword>
<dbReference type="Gene3D" id="3.40.50.150">
    <property type="entry name" value="Vaccinia Virus protein VP39"/>
    <property type="match status" value="1"/>
</dbReference>
<dbReference type="EMBL" id="JAABNR010000005">
    <property type="protein sequence ID" value="NBZ87252.1"/>
    <property type="molecule type" value="Genomic_DNA"/>
</dbReference>
<accession>A0AAE4Y7E4</accession>
<evidence type="ECO:0000259" key="4">
    <source>
        <dbReference type="Pfam" id="PF05175"/>
    </source>
</evidence>
<evidence type="ECO:0000256" key="1">
    <source>
        <dbReference type="ARBA" id="ARBA00022603"/>
    </source>
</evidence>
<dbReference type="InterPro" id="IPR046977">
    <property type="entry name" value="RsmC/RlmG"/>
</dbReference>
<evidence type="ECO:0000256" key="3">
    <source>
        <dbReference type="ARBA" id="ARBA00022691"/>
    </source>
</evidence>
<dbReference type="SUPFAM" id="SSF53335">
    <property type="entry name" value="S-adenosyl-L-methionine-dependent methyltransferases"/>
    <property type="match status" value="1"/>
</dbReference>
<feature type="domain" description="Methyltransferase small" evidence="4">
    <location>
        <begin position="147"/>
        <end position="309"/>
    </location>
</feature>
<gene>
    <name evidence="5" type="ORF">GV832_06625</name>
</gene>
<dbReference type="InterPro" id="IPR007848">
    <property type="entry name" value="Small_mtfrase_dom"/>
</dbReference>
<comment type="caution">
    <text evidence="5">The sequence shown here is derived from an EMBL/GenBank/DDBJ whole genome shotgun (WGS) entry which is preliminary data.</text>
</comment>